<organism evidence="2 3">
    <name type="scientific">Endomicrobium proavitum</name>
    <dbReference type="NCBI Taxonomy" id="1408281"/>
    <lineage>
        <taxon>Bacteria</taxon>
        <taxon>Pseudomonadati</taxon>
        <taxon>Elusimicrobiota</taxon>
        <taxon>Endomicrobiia</taxon>
        <taxon>Endomicrobiales</taxon>
        <taxon>Endomicrobiaceae</taxon>
        <taxon>Endomicrobium</taxon>
    </lineage>
</organism>
<evidence type="ECO:0000313" key="2">
    <source>
        <dbReference type="EMBL" id="AKL97570.1"/>
    </source>
</evidence>
<evidence type="ECO:0000259" key="1">
    <source>
        <dbReference type="Pfam" id="PF07484"/>
    </source>
</evidence>
<evidence type="ECO:0000313" key="3">
    <source>
        <dbReference type="Proteomes" id="UP000035337"/>
    </source>
</evidence>
<keyword evidence="3" id="KW-1185">Reference proteome</keyword>
<dbReference type="Gene3D" id="3.90.1340.10">
    <property type="entry name" value="Phage tail collar domain"/>
    <property type="match status" value="1"/>
</dbReference>
<dbReference type="EMBL" id="CP009498">
    <property type="protein sequence ID" value="AKL97570.1"/>
    <property type="molecule type" value="Genomic_DNA"/>
</dbReference>
<dbReference type="InterPro" id="IPR037053">
    <property type="entry name" value="Phage_tail_collar_dom_sf"/>
</dbReference>
<gene>
    <name evidence="2" type="ORF">Epro_0191</name>
</gene>
<dbReference type="InterPro" id="IPR011083">
    <property type="entry name" value="Phage_tail_collar_dom"/>
</dbReference>
<dbReference type="STRING" id="1408281.Epro_0191"/>
<proteinExistence type="predicted"/>
<accession>A0A0G3WI59</accession>
<reference evidence="2 3" key="1">
    <citation type="submission" date="2014-09" db="EMBL/GenBank/DDBJ databases">
        <title>Complete genome sequence of Endomicrobium proavitum.</title>
        <authorList>
            <person name="Zheng H."/>
        </authorList>
    </citation>
    <scope>NUCLEOTIDE SEQUENCE [LARGE SCALE GENOMIC DNA]</scope>
    <source>
        <strain evidence="2 3">Rsa215</strain>
    </source>
</reference>
<dbReference type="Proteomes" id="UP000035337">
    <property type="component" value="Chromosome"/>
</dbReference>
<dbReference type="KEGG" id="epo:Epro_0191"/>
<protein>
    <submittedName>
        <fullName evidence="2">Putative bacteriophage tail fiber protein</fullName>
    </submittedName>
</protein>
<dbReference type="AlphaFoldDB" id="A0A0G3WI59"/>
<feature type="domain" description="Phage tail collar" evidence="1">
    <location>
        <begin position="168"/>
        <end position="225"/>
    </location>
</feature>
<dbReference type="RefSeq" id="WP_052569757.1">
    <property type="nucleotide sequence ID" value="NZ_CP009498.1"/>
</dbReference>
<dbReference type="SUPFAM" id="SSF88874">
    <property type="entry name" value="Receptor-binding domain of short tail fibre protein gp12"/>
    <property type="match status" value="1"/>
</dbReference>
<name>A0A0G3WI59_9BACT</name>
<dbReference type="OrthoDB" id="9810174at2"/>
<sequence length="337" mass="36675">MINMKKILLGFAFVAAIFAVVYAEVPNEIRYTGRLKSYQTPVNGSRQMNFKLYNAATSGTMLWETGPRTVVVNDGIFVSTLSPTIELGTFPDLWLEITIDNKTLSPREKIMAQAYALHSQSAELLSVSSGEIQVKIGTSTAFIGISKNRLYVKSPTPLGNEYIGVPAGTVIAFAGSNIPVGYFECKGDWKFIAEYPELYSAIGSTYNDGESRSGQFRLPDFRGMFLRGNGSYKDGLPIPHPSFSTSTIYVSAPLGSLQGDSIRGIYGVVANVQSQQSATVPTPATNPPNVFTSVVRYTGNSAGGSPAYDLYFNASRVVPTSNENIPINYSVNYYIKY</sequence>
<dbReference type="Pfam" id="PF07484">
    <property type="entry name" value="Collar"/>
    <property type="match status" value="1"/>
</dbReference>